<dbReference type="Proteomes" id="UP001283361">
    <property type="component" value="Unassembled WGS sequence"/>
</dbReference>
<dbReference type="EMBL" id="JAWDGP010003399">
    <property type="protein sequence ID" value="KAK3774671.1"/>
    <property type="molecule type" value="Genomic_DNA"/>
</dbReference>
<proteinExistence type="predicted"/>
<comment type="caution">
    <text evidence="1">The sequence shown here is derived from an EMBL/GenBank/DDBJ whole genome shotgun (WGS) entry which is preliminary data.</text>
</comment>
<protein>
    <submittedName>
        <fullName evidence="1">Uncharacterized protein</fullName>
    </submittedName>
</protein>
<organism evidence="1 2">
    <name type="scientific">Elysia crispata</name>
    <name type="common">lettuce slug</name>
    <dbReference type="NCBI Taxonomy" id="231223"/>
    <lineage>
        <taxon>Eukaryota</taxon>
        <taxon>Metazoa</taxon>
        <taxon>Spiralia</taxon>
        <taxon>Lophotrochozoa</taxon>
        <taxon>Mollusca</taxon>
        <taxon>Gastropoda</taxon>
        <taxon>Heterobranchia</taxon>
        <taxon>Euthyneura</taxon>
        <taxon>Panpulmonata</taxon>
        <taxon>Sacoglossa</taxon>
        <taxon>Placobranchoidea</taxon>
        <taxon>Plakobranchidae</taxon>
        <taxon>Elysia</taxon>
    </lineage>
</organism>
<evidence type="ECO:0000313" key="2">
    <source>
        <dbReference type="Proteomes" id="UP001283361"/>
    </source>
</evidence>
<keyword evidence="2" id="KW-1185">Reference proteome</keyword>
<accession>A0AAE0ZTK0</accession>
<dbReference type="AlphaFoldDB" id="A0AAE0ZTK0"/>
<evidence type="ECO:0000313" key="1">
    <source>
        <dbReference type="EMBL" id="KAK3774671.1"/>
    </source>
</evidence>
<sequence>MIDEFPRKIPIISPIPPYTHPWLRSPSQPSVLKMWHFSARVTLAPAPWPDGKRTDPNWPGNAHLQFVSSGVRVTRAGTTCLNYPWSVPKLSVCLVSISVFSWGQRVKIYNTDRGIFKTM</sequence>
<name>A0AAE0ZTK0_9GAST</name>
<reference evidence="1" key="1">
    <citation type="journal article" date="2023" name="G3 (Bethesda)">
        <title>A reference genome for the long-term kleptoplast-retaining sea slug Elysia crispata morphotype clarki.</title>
        <authorList>
            <person name="Eastman K.E."/>
            <person name="Pendleton A.L."/>
            <person name="Shaikh M.A."/>
            <person name="Suttiyut T."/>
            <person name="Ogas R."/>
            <person name="Tomko P."/>
            <person name="Gavelis G."/>
            <person name="Widhalm J.R."/>
            <person name="Wisecaver J.H."/>
        </authorList>
    </citation>
    <scope>NUCLEOTIDE SEQUENCE</scope>
    <source>
        <strain evidence="1">ECLA1</strain>
    </source>
</reference>
<gene>
    <name evidence="1" type="ORF">RRG08_035098</name>
</gene>